<keyword evidence="11 14" id="KW-1133">Transmembrane helix</keyword>
<keyword evidence="7 14" id="KW-0812">Transmembrane</keyword>
<keyword evidence="6" id="KW-0808">Transferase</keyword>
<keyword evidence="4" id="KW-1003">Cell membrane</keyword>
<dbReference type="SMART" id="SM00388">
    <property type="entry name" value="HisKA"/>
    <property type="match status" value="1"/>
</dbReference>
<feature type="transmembrane region" description="Helical" evidence="14">
    <location>
        <begin position="6"/>
        <end position="24"/>
    </location>
</feature>
<evidence type="ECO:0000256" key="2">
    <source>
        <dbReference type="ARBA" id="ARBA00004651"/>
    </source>
</evidence>
<dbReference type="CDD" id="cd00082">
    <property type="entry name" value="HisKA"/>
    <property type="match status" value="1"/>
</dbReference>
<dbReference type="Pfam" id="PF00672">
    <property type="entry name" value="HAMP"/>
    <property type="match status" value="1"/>
</dbReference>
<protein>
    <recommendedName>
        <fullName evidence="3">histidine kinase</fullName>
        <ecNumber evidence="3">2.7.13.3</ecNumber>
    </recommendedName>
</protein>
<dbReference type="InterPro" id="IPR036097">
    <property type="entry name" value="HisK_dim/P_sf"/>
</dbReference>
<organism evidence="17 18">
    <name type="scientific">Anaerocolumna chitinilytica</name>
    <dbReference type="NCBI Taxonomy" id="1727145"/>
    <lineage>
        <taxon>Bacteria</taxon>
        <taxon>Bacillati</taxon>
        <taxon>Bacillota</taxon>
        <taxon>Clostridia</taxon>
        <taxon>Lachnospirales</taxon>
        <taxon>Lachnospiraceae</taxon>
        <taxon>Anaerocolumna</taxon>
    </lineage>
</organism>
<dbReference type="PANTHER" id="PTHR45528">
    <property type="entry name" value="SENSOR HISTIDINE KINASE CPXA"/>
    <property type="match status" value="1"/>
</dbReference>
<dbReference type="PROSITE" id="PS50109">
    <property type="entry name" value="HIS_KIN"/>
    <property type="match status" value="1"/>
</dbReference>
<dbReference type="Gene3D" id="3.30.565.10">
    <property type="entry name" value="Histidine kinase-like ATPase, C-terminal domain"/>
    <property type="match status" value="1"/>
</dbReference>
<keyword evidence="18" id="KW-1185">Reference proteome</keyword>
<evidence type="ECO:0000256" key="9">
    <source>
        <dbReference type="ARBA" id="ARBA00022777"/>
    </source>
</evidence>
<feature type="domain" description="Histidine kinase" evidence="15">
    <location>
        <begin position="221"/>
        <end position="423"/>
    </location>
</feature>
<evidence type="ECO:0000259" key="15">
    <source>
        <dbReference type="PROSITE" id="PS50109"/>
    </source>
</evidence>
<dbReference type="SUPFAM" id="SSF158472">
    <property type="entry name" value="HAMP domain-like"/>
    <property type="match status" value="1"/>
</dbReference>
<dbReference type="InterPro" id="IPR050398">
    <property type="entry name" value="HssS/ArlS-like"/>
</dbReference>
<dbReference type="PROSITE" id="PS50885">
    <property type="entry name" value="HAMP"/>
    <property type="match status" value="1"/>
</dbReference>
<evidence type="ECO:0000256" key="1">
    <source>
        <dbReference type="ARBA" id="ARBA00000085"/>
    </source>
</evidence>
<dbReference type="GO" id="GO:0005886">
    <property type="term" value="C:plasma membrane"/>
    <property type="evidence" value="ECO:0007669"/>
    <property type="project" value="UniProtKB-SubCell"/>
</dbReference>
<evidence type="ECO:0000256" key="3">
    <source>
        <dbReference type="ARBA" id="ARBA00012438"/>
    </source>
</evidence>
<evidence type="ECO:0000259" key="16">
    <source>
        <dbReference type="PROSITE" id="PS50885"/>
    </source>
</evidence>
<dbReference type="Pfam" id="PF00512">
    <property type="entry name" value="HisKA"/>
    <property type="match status" value="1"/>
</dbReference>
<evidence type="ECO:0000256" key="8">
    <source>
        <dbReference type="ARBA" id="ARBA00022741"/>
    </source>
</evidence>
<dbReference type="GO" id="GO:0005524">
    <property type="term" value="F:ATP binding"/>
    <property type="evidence" value="ECO:0007669"/>
    <property type="project" value="UniProtKB-KW"/>
</dbReference>
<evidence type="ECO:0000256" key="5">
    <source>
        <dbReference type="ARBA" id="ARBA00022553"/>
    </source>
</evidence>
<comment type="subcellular location">
    <subcellularLocation>
        <location evidence="2">Cell membrane</location>
        <topology evidence="2">Multi-pass membrane protein</topology>
    </subcellularLocation>
</comment>
<dbReference type="Gene3D" id="6.10.340.10">
    <property type="match status" value="1"/>
</dbReference>
<dbReference type="InterPro" id="IPR036890">
    <property type="entry name" value="HATPase_C_sf"/>
</dbReference>
<dbReference type="InterPro" id="IPR003661">
    <property type="entry name" value="HisK_dim/P_dom"/>
</dbReference>
<dbReference type="RefSeq" id="WP_185259558.1">
    <property type="nucleotide sequence ID" value="NZ_AP023368.1"/>
</dbReference>
<sequence length="423" mass="47482">MKLKTYAITLLLLFFSGIACAIYLTSRPVDNRMDNIAVNDIVSDIRADWSFLQYPNYILPGLSYGMDYTVIDNNGVLLATTRQGLSENENSAILHRDTIITITDTKDVVLGKIIFYNNSQKQLKEFKENLLFLFLVLILIVFLSVSLILYSIHRRILNPFRSLKSFAENIADGNLDIPLTMDKGNTFGAFTESFDLMRTQLATARENERLATISKKELVASLSHDIKTPIASIKAIAELMSVTALDNKTRQYLDTINAKADQINLLINNMFHATLEELNELKVTTVEIPSHAVYDMIQDADYRHLTVTTPIPDCLIIADPLRLTQVLDNIISNSYKYSGTGIHVQFELTDSLIISIADSGPGVLPEELPLLKQKYYRGKNALKQQGSGIGLYISDYFMDKMQGTLQCKNKKDGFIVELSLSLA</sequence>
<dbReference type="SUPFAM" id="SSF55874">
    <property type="entry name" value="ATPase domain of HSP90 chaperone/DNA topoisomerase II/histidine kinase"/>
    <property type="match status" value="1"/>
</dbReference>
<feature type="transmembrane region" description="Helical" evidence="14">
    <location>
        <begin position="130"/>
        <end position="152"/>
    </location>
</feature>
<dbReference type="EMBL" id="AP023368">
    <property type="protein sequence ID" value="BCJ99294.1"/>
    <property type="molecule type" value="Genomic_DNA"/>
</dbReference>
<dbReference type="PANTHER" id="PTHR45528:SF1">
    <property type="entry name" value="SENSOR HISTIDINE KINASE CPXA"/>
    <property type="match status" value="1"/>
</dbReference>
<evidence type="ECO:0000313" key="17">
    <source>
        <dbReference type="EMBL" id="BCJ99294.1"/>
    </source>
</evidence>
<evidence type="ECO:0000256" key="11">
    <source>
        <dbReference type="ARBA" id="ARBA00022989"/>
    </source>
</evidence>
<dbReference type="InterPro" id="IPR005467">
    <property type="entry name" value="His_kinase_dom"/>
</dbReference>
<dbReference type="GO" id="GO:0000155">
    <property type="term" value="F:phosphorelay sensor kinase activity"/>
    <property type="evidence" value="ECO:0007669"/>
    <property type="project" value="InterPro"/>
</dbReference>
<evidence type="ECO:0000256" key="7">
    <source>
        <dbReference type="ARBA" id="ARBA00022692"/>
    </source>
</evidence>
<dbReference type="Pfam" id="PF02518">
    <property type="entry name" value="HATPase_c"/>
    <property type="match status" value="1"/>
</dbReference>
<dbReference type="SMART" id="SM00387">
    <property type="entry name" value="HATPase_c"/>
    <property type="match status" value="1"/>
</dbReference>
<dbReference type="AlphaFoldDB" id="A0A7I8DPQ9"/>
<dbReference type="CDD" id="cd06225">
    <property type="entry name" value="HAMP"/>
    <property type="match status" value="1"/>
</dbReference>
<keyword evidence="9" id="KW-0418">Kinase</keyword>
<evidence type="ECO:0000256" key="10">
    <source>
        <dbReference type="ARBA" id="ARBA00022840"/>
    </source>
</evidence>
<evidence type="ECO:0000313" key="18">
    <source>
        <dbReference type="Proteomes" id="UP000515703"/>
    </source>
</evidence>
<dbReference type="KEGG" id="acht:bsdcttw_23350"/>
<keyword evidence="12" id="KW-0902">Two-component regulatory system</keyword>
<name>A0A7I8DPQ9_9FIRM</name>
<dbReference type="InterPro" id="IPR003660">
    <property type="entry name" value="HAMP_dom"/>
</dbReference>
<keyword evidence="5" id="KW-0597">Phosphoprotein</keyword>
<dbReference type="EC" id="2.7.13.3" evidence="3"/>
<keyword evidence="13 14" id="KW-0472">Membrane</keyword>
<reference evidence="17 18" key="2">
    <citation type="submission" date="2020-08" db="EMBL/GenBank/DDBJ databases">
        <authorList>
            <person name="Ueki A."/>
            <person name="Tonouchi A."/>
        </authorList>
    </citation>
    <scope>NUCLEOTIDE SEQUENCE [LARGE SCALE GENOMIC DNA]</scope>
    <source>
        <strain evidence="17 18">CTTW</strain>
    </source>
</reference>
<dbReference type="InterPro" id="IPR003594">
    <property type="entry name" value="HATPase_dom"/>
</dbReference>
<evidence type="ECO:0000256" key="4">
    <source>
        <dbReference type="ARBA" id="ARBA00022475"/>
    </source>
</evidence>
<dbReference type="SUPFAM" id="SSF47384">
    <property type="entry name" value="Homodimeric domain of signal transducing histidine kinase"/>
    <property type="match status" value="1"/>
</dbReference>
<dbReference type="PRINTS" id="PR00344">
    <property type="entry name" value="BCTRLSENSOR"/>
</dbReference>
<evidence type="ECO:0000256" key="14">
    <source>
        <dbReference type="SAM" id="Phobius"/>
    </source>
</evidence>
<reference evidence="17 18" key="1">
    <citation type="submission" date="2020-08" db="EMBL/GenBank/DDBJ databases">
        <title>Draft genome sequencing of an Anaerocolumna strain isolated from anoxic soil subjected to BSD treatment.</title>
        <authorList>
            <person name="Uek A."/>
            <person name="Tonouchi A."/>
        </authorList>
    </citation>
    <scope>NUCLEOTIDE SEQUENCE [LARGE SCALE GENOMIC DNA]</scope>
    <source>
        <strain evidence="17 18">CTTW</strain>
    </source>
</reference>
<comment type="catalytic activity">
    <reaction evidence="1">
        <text>ATP + protein L-histidine = ADP + protein N-phospho-L-histidine.</text>
        <dbReference type="EC" id="2.7.13.3"/>
    </reaction>
</comment>
<keyword evidence="10" id="KW-0067">ATP-binding</keyword>
<keyword evidence="8" id="KW-0547">Nucleotide-binding</keyword>
<evidence type="ECO:0000256" key="13">
    <source>
        <dbReference type="ARBA" id="ARBA00023136"/>
    </source>
</evidence>
<feature type="domain" description="HAMP" evidence="16">
    <location>
        <begin position="154"/>
        <end position="206"/>
    </location>
</feature>
<proteinExistence type="predicted"/>
<accession>A0A7I8DPQ9</accession>
<evidence type="ECO:0000256" key="12">
    <source>
        <dbReference type="ARBA" id="ARBA00023012"/>
    </source>
</evidence>
<dbReference type="InterPro" id="IPR004358">
    <property type="entry name" value="Sig_transdc_His_kin-like_C"/>
</dbReference>
<gene>
    <name evidence="17" type="ORF">bsdcttw_23350</name>
</gene>
<dbReference type="PROSITE" id="PS51257">
    <property type="entry name" value="PROKAR_LIPOPROTEIN"/>
    <property type="match status" value="1"/>
</dbReference>
<dbReference type="Gene3D" id="1.10.287.130">
    <property type="match status" value="1"/>
</dbReference>
<dbReference type="Proteomes" id="UP000515703">
    <property type="component" value="Chromosome"/>
</dbReference>
<dbReference type="SMART" id="SM00304">
    <property type="entry name" value="HAMP"/>
    <property type="match status" value="1"/>
</dbReference>
<evidence type="ECO:0000256" key="6">
    <source>
        <dbReference type="ARBA" id="ARBA00022679"/>
    </source>
</evidence>